<accession>A0A3A9K3Y0</accession>
<feature type="chain" id="PRO_5017307516" description="DUF4412 domain-containing protein" evidence="1">
    <location>
        <begin position="21"/>
        <end position="200"/>
    </location>
</feature>
<dbReference type="EMBL" id="RFLX01000018">
    <property type="protein sequence ID" value="RMI19576.1"/>
    <property type="molecule type" value="Genomic_DNA"/>
</dbReference>
<evidence type="ECO:0000313" key="3">
    <source>
        <dbReference type="EMBL" id="RMI19576.1"/>
    </source>
</evidence>
<evidence type="ECO:0000256" key="1">
    <source>
        <dbReference type="SAM" id="SignalP"/>
    </source>
</evidence>
<evidence type="ECO:0000313" key="5">
    <source>
        <dbReference type="Proteomes" id="UP000278036"/>
    </source>
</evidence>
<dbReference type="EMBL" id="RAQU01000006">
    <property type="protein sequence ID" value="RKK06059.1"/>
    <property type="molecule type" value="Genomic_DNA"/>
</dbReference>
<protein>
    <recommendedName>
        <fullName evidence="6">DUF4412 domain-containing protein</fullName>
    </recommendedName>
</protein>
<dbReference type="InParanoid" id="A0A3A9K3Y0"/>
<dbReference type="Proteomes" id="UP000278036">
    <property type="component" value="Unassembled WGS sequence"/>
</dbReference>
<reference evidence="2 5" key="1">
    <citation type="submission" date="2018-09" db="EMBL/GenBank/DDBJ databases">
        <title>Roseomonas sp. nov., isolated from feces of Tibetan antelopes in the Qinghai-Tibet plateau, China.</title>
        <authorList>
            <person name="Tian Z."/>
        </authorList>
    </citation>
    <scope>NUCLEOTIDE SEQUENCE [LARGE SCALE GENOMIC DNA]</scope>
    <source>
        <strain evidence="3 4">Z23</strain>
        <strain evidence="2 5">Z24</strain>
    </source>
</reference>
<keyword evidence="1" id="KW-0732">Signal</keyword>
<dbReference type="OrthoDB" id="7268862at2"/>
<name>A0A3A9K3Y0_9PROT</name>
<evidence type="ECO:0008006" key="6">
    <source>
        <dbReference type="Google" id="ProtNLM"/>
    </source>
</evidence>
<gene>
    <name evidence="2" type="ORF">D6Z83_01420</name>
    <name evidence="3" type="ORF">EBE87_19950</name>
</gene>
<feature type="signal peptide" evidence="1">
    <location>
        <begin position="1"/>
        <end position="20"/>
    </location>
</feature>
<dbReference type="Proteomes" id="UP000274097">
    <property type="component" value="Unassembled WGS sequence"/>
</dbReference>
<evidence type="ECO:0000313" key="2">
    <source>
        <dbReference type="EMBL" id="RKK06059.1"/>
    </source>
</evidence>
<sequence>MKRRLATALTSSLLALPLLAAPALAQQSPTLLPTRDVSVTFRLTGSDRMPGDINAAWLSSQRVLRVDNASAPGWLMVEQPSQRAFMVMEGQRLVMRLPQAPEIAMLLDRPESQGRVTRLGRRTIAGMGCTDWHIERRDGKGGTACLTQDGVLLRAQQTGRQEVLEATRVSYGPQDPGRFRLPGYPQLQLPASLRGLRLPG</sequence>
<dbReference type="AlphaFoldDB" id="A0A3A9K3Y0"/>
<organism evidence="2 5">
    <name type="scientific">Teichococcus wenyumeiae</name>
    <dbReference type="NCBI Taxonomy" id="2478470"/>
    <lineage>
        <taxon>Bacteria</taxon>
        <taxon>Pseudomonadati</taxon>
        <taxon>Pseudomonadota</taxon>
        <taxon>Alphaproteobacteria</taxon>
        <taxon>Acetobacterales</taxon>
        <taxon>Roseomonadaceae</taxon>
        <taxon>Roseomonas</taxon>
    </lineage>
</organism>
<comment type="caution">
    <text evidence="2">The sequence shown here is derived from an EMBL/GenBank/DDBJ whole genome shotgun (WGS) entry which is preliminary data.</text>
</comment>
<dbReference type="RefSeq" id="WP_120636538.1">
    <property type="nucleotide sequence ID" value="NZ_RAQU01000006.1"/>
</dbReference>
<evidence type="ECO:0000313" key="4">
    <source>
        <dbReference type="Proteomes" id="UP000274097"/>
    </source>
</evidence>
<keyword evidence="4" id="KW-1185">Reference proteome</keyword>
<proteinExistence type="predicted"/>